<dbReference type="InterPro" id="IPR017850">
    <property type="entry name" value="Alkaline_phosphatase_core_sf"/>
</dbReference>
<dbReference type="PANTHER" id="PTHR42693">
    <property type="entry name" value="ARYLSULFATASE FAMILY MEMBER"/>
    <property type="match status" value="1"/>
</dbReference>
<dbReference type="InterPro" id="IPR000917">
    <property type="entry name" value="Sulfatase_N"/>
</dbReference>
<evidence type="ECO:0000259" key="3">
    <source>
        <dbReference type="Pfam" id="PF00884"/>
    </source>
</evidence>
<dbReference type="InterPro" id="IPR050738">
    <property type="entry name" value="Sulfatase"/>
</dbReference>
<dbReference type="Gene3D" id="3.40.720.10">
    <property type="entry name" value="Alkaline Phosphatase, subunit A"/>
    <property type="match status" value="1"/>
</dbReference>
<accession>A0A918R0G8</accession>
<evidence type="ECO:0000313" key="5">
    <source>
        <dbReference type="Proteomes" id="UP000636004"/>
    </source>
</evidence>
<keyword evidence="2" id="KW-0378">Hydrolase</keyword>
<proteinExistence type="inferred from homology"/>
<dbReference type="Proteomes" id="UP000636004">
    <property type="component" value="Unassembled WGS sequence"/>
</dbReference>
<dbReference type="Pfam" id="PF00884">
    <property type="entry name" value="Sulfatase"/>
    <property type="match status" value="1"/>
</dbReference>
<feature type="domain" description="Sulfatase N-terminal" evidence="3">
    <location>
        <begin position="29"/>
        <end position="378"/>
    </location>
</feature>
<evidence type="ECO:0000256" key="2">
    <source>
        <dbReference type="ARBA" id="ARBA00022801"/>
    </source>
</evidence>
<dbReference type="EMBL" id="BMWZ01000004">
    <property type="protein sequence ID" value="GGZ81384.1"/>
    <property type="molecule type" value="Genomic_DNA"/>
</dbReference>
<name>A0A918R0G8_9FLAO</name>
<evidence type="ECO:0000313" key="4">
    <source>
        <dbReference type="EMBL" id="GGZ81384.1"/>
    </source>
</evidence>
<gene>
    <name evidence="4" type="primary">ydeN</name>
    <name evidence="4" type="ORF">GCM10007028_18610</name>
</gene>
<reference evidence="4" key="1">
    <citation type="journal article" date="2014" name="Int. J. Syst. Evol. Microbiol.">
        <title>Complete genome sequence of Corynebacterium casei LMG S-19264T (=DSM 44701T), isolated from a smear-ripened cheese.</title>
        <authorList>
            <consortium name="US DOE Joint Genome Institute (JGI-PGF)"/>
            <person name="Walter F."/>
            <person name="Albersmeier A."/>
            <person name="Kalinowski J."/>
            <person name="Ruckert C."/>
        </authorList>
    </citation>
    <scope>NUCLEOTIDE SEQUENCE</scope>
    <source>
        <strain evidence="4">KCTC 12710</strain>
    </source>
</reference>
<evidence type="ECO:0000256" key="1">
    <source>
        <dbReference type="ARBA" id="ARBA00008779"/>
    </source>
</evidence>
<sequence>MDDLGYGQFGVYNDTITIQDFNPYFVHLVDSLEGYSLNKSLEFSKLAIPTLSKLANEGITFTNAYTSSNICAPSRLGIATGTSQSKFGVYTNVDCEKSGLKPNTHLADVLKKQHYKTAHIGKWHIGKRDDQIIKAILENEKRAENGSLSKLDRSKTKLKNKIKNSGYVGSVSKEQHPLNNGFDYYYGYNHWASNFYNATNVWENFKHAGLQKNYNTDTFTDKAIDFMDVQIKNNDPFYIQIHYHAVHDSLEPVAPKKYYNRFDSKSHILNNFYAHIYGVDSNVNRIIKFLKSKKKYKNTLIVFTSDNGAMSAGSYNGHKTGSPLPANTPFSGHKGTYYQGGIRVPMFLHWPQGITNKGIKDKLISTMDILPTAIDVSGGEIPKHIDGKSLLPLINENRSIHKYLTWSGMHSYKWGYLITKTTKTHSTESKHAPPAWVVIKDEYLLRYTGTLEPGVYLDHLEGRAPIVELFNIKNDPAELHNVAHSYPEVVKELSELYFKDSKNDRPPTDWKNTKWDELKNKI</sequence>
<comment type="caution">
    <text evidence="4">The sequence shown here is derived from an EMBL/GenBank/DDBJ whole genome shotgun (WGS) entry which is preliminary data.</text>
</comment>
<keyword evidence="5" id="KW-1185">Reference proteome</keyword>
<dbReference type="PANTHER" id="PTHR42693:SF53">
    <property type="entry name" value="ENDO-4-O-SULFATASE"/>
    <property type="match status" value="1"/>
</dbReference>
<dbReference type="SUPFAM" id="SSF53649">
    <property type="entry name" value="Alkaline phosphatase-like"/>
    <property type="match status" value="1"/>
</dbReference>
<dbReference type="Gene3D" id="3.30.1120.10">
    <property type="match status" value="1"/>
</dbReference>
<comment type="similarity">
    <text evidence="1">Belongs to the sulfatase family.</text>
</comment>
<dbReference type="GO" id="GO:0004065">
    <property type="term" value="F:arylsulfatase activity"/>
    <property type="evidence" value="ECO:0007669"/>
    <property type="project" value="TreeGrafter"/>
</dbReference>
<dbReference type="AlphaFoldDB" id="A0A918R0G8"/>
<organism evidence="4 5">
    <name type="scientific">Algibacter mikhailovii</name>
    <dbReference type="NCBI Taxonomy" id="425498"/>
    <lineage>
        <taxon>Bacteria</taxon>
        <taxon>Pseudomonadati</taxon>
        <taxon>Bacteroidota</taxon>
        <taxon>Flavobacteriia</taxon>
        <taxon>Flavobacteriales</taxon>
        <taxon>Flavobacteriaceae</taxon>
        <taxon>Algibacter</taxon>
    </lineage>
</organism>
<protein>
    <submittedName>
        <fullName evidence="4">Sulfatase</fullName>
    </submittedName>
</protein>
<reference evidence="4" key="2">
    <citation type="submission" date="2020-09" db="EMBL/GenBank/DDBJ databases">
        <authorList>
            <person name="Sun Q."/>
            <person name="Kim S."/>
        </authorList>
    </citation>
    <scope>NUCLEOTIDE SEQUENCE</scope>
    <source>
        <strain evidence="4">KCTC 12710</strain>
    </source>
</reference>